<organism evidence="1 2">
    <name type="scientific">Amycolatopsis acidicola</name>
    <dbReference type="NCBI Taxonomy" id="2596893"/>
    <lineage>
        <taxon>Bacteria</taxon>
        <taxon>Bacillati</taxon>
        <taxon>Actinomycetota</taxon>
        <taxon>Actinomycetes</taxon>
        <taxon>Pseudonocardiales</taxon>
        <taxon>Pseudonocardiaceae</taxon>
        <taxon>Amycolatopsis</taxon>
    </lineage>
</organism>
<dbReference type="OrthoDB" id="3607135at2"/>
<name>A0A5N0UYL9_9PSEU</name>
<evidence type="ECO:0000313" key="1">
    <source>
        <dbReference type="EMBL" id="KAA9157964.1"/>
    </source>
</evidence>
<protein>
    <submittedName>
        <fullName evidence="1">Uncharacterized protein</fullName>
    </submittedName>
</protein>
<proteinExistence type="predicted"/>
<accession>A0A5N0UYL9</accession>
<keyword evidence="2" id="KW-1185">Reference proteome</keyword>
<evidence type="ECO:0000313" key="2">
    <source>
        <dbReference type="Proteomes" id="UP000319769"/>
    </source>
</evidence>
<dbReference type="AlphaFoldDB" id="A0A5N0UYL9"/>
<gene>
    <name evidence="1" type="ORF">FPZ12_024075</name>
</gene>
<comment type="caution">
    <text evidence="1">The sequence shown here is derived from an EMBL/GenBank/DDBJ whole genome shotgun (WGS) entry which is preliminary data.</text>
</comment>
<sequence>MHATHTWLWVRVPLSVELQRFRFPRSAFTDEEFAALQHRYRQGDCVQFAMPDAPLRTGTAVQDQGLYLAIDGDIPRTAHTMPKTRVWPETGSYVLVTDKTCDPARADREPDERALHPQWRASWTLDGAHGGYALMEVTHVEECFSATLCSITREADGEERTRTIPPIVVHAMAWPRPSRGRFRECYDAGLRAIRDAVAAEEPAVLAHFASS</sequence>
<dbReference type="EMBL" id="VMNW02000038">
    <property type="protein sequence ID" value="KAA9157964.1"/>
    <property type="molecule type" value="Genomic_DNA"/>
</dbReference>
<dbReference type="RefSeq" id="WP_144760963.1">
    <property type="nucleotide sequence ID" value="NZ_VMNW02000038.1"/>
</dbReference>
<reference evidence="1" key="1">
    <citation type="submission" date="2019-09" db="EMBL/GenBank/DDBJ databases">
        <authorList>
            <person name="Teo W.F.A."/>
            <person name="Duangmal K."/>
        </authorList>
    </citation>
    <scope>NUCLEOTIDE SEQUENCE [LARGE SCALE GENOMIC DNA]</scope>
    <source>
        <strain evidence="1">K81G1</strain>
    </source>
</reference>
<dbReference type="Proteomes" id="UP000319769">
    <property type="component" value="Unassembled WGS sequence"/>
</dbReference>